<dbReference type="SUPFAM" id="SSF143120">
    <property type="entry name" value="YefM-like"/>
    <property type="match status" value="1"/>
</dbReference>
<dbReference type="Proteomes" id="UP001065613">
    <property type="component" value="Chromosome"/>
</dbReference>
<dbReference type="EMBL" id="CP073041">
    <property type="protein sequence ID" value="UXE63739.1"/>
    <property type="molecule type" value="Genomic_DNA"/>
</dbReference>
<dbReference type="Gene3D" id="3.40.1620.10">
    <property type="entry name" value="YefM-like domain"/>
    <property type="match status" value="1"/>
</dbReference>
<dbReference type="InterPro" id="IPR036165">
    <property type="entry name" value="YefM-like_sf"/>
</dbReference>
<comment type="similarity">
    <text evidence="1">Belongs to the phD/YefM antitoxin family.</text>
</comment>
<name>A0A977L1F7_9CYAN</name>
<gene>
    <name evidence="2" type="ORF">KA717_14860</name>
</gene>
<protein>
    <submittedName>
        <fullName evidence="2">Type II toxin-antitoxin system Phd/YefM family antitoxin</fullName>
    </submittedName>
</protein>
<dbReference type="KEGG" id="wna:KA717_14860"/>
<evidence type="ECO:0000256" key="1">
    <source>
        <dbReference type="ARBA" id="ARBA00009981"/>
    </source>
</evidence>
<sequence>MKKIPLVDVQEPLSTYVEQAQNQGPIVITCNGKAIALLIAPIDDDDLESLLLSHSSELQTILNQSRQSIKIGEGLTTDTFWARVKNSVEDPEL</sequence>
<organism evidence="2">
    <name type="scientific">Woronichinia naegeliana WA131</name>
    <dbReference type="NCBI Taxonomy" id="2824559"/>
    <lineage>
        <taxon>Bacteria</taxon>
        <taxon>Bacillati</taxon>
        <taxon>Cyanobacteriota</taxon>
        <taxon>Cyanophyceae</taxon>
        <taxon>Synechococcales</taxon>
        <taxon>Coelosphaeriaceae</taxon>
        <taxon>Woronichinia</taxon>
    </lineage>
</organism>
<accession>A0A977L1F7</accession>
<proteinExistence type="inferred from homology"/>
<dbReference type="AlphaFoldDB" id="A0A977L1F7"/>
<reference evidence="2" key="1">
    <citation type="submission" date="2021-04" db="EMBL/GenBank/DDBJ databases">
        <title>Genome sequence of Woronichinia naegeliana from Washington state freshwater lake bloom.</title>
        <authorList>
            <person name="Dreher T.W."/>
        </authorList>
    </citation>
    <scope>NUCLEOTIDE SEQUENCE</scope>
    <source>
        <strain evidence="2">WA131</strain>
    </source>
</reference>
<evidence type="ECO:0000313" key="2">
    <source>
        <dbReference type="EMBL" id="UXE63739.1"/>
    </source>
</evidence>